<proteinExistence type="predicted"/>
<evidence type="ECO:0000313" key="3">
    <source>
        <dbReference type="Proteomes" id="UP000499080"/>
    </source>
</evidence>
<organism evidence="1 3">
    <name type="scientific">Araneus ventricosus</name>
    <name type="common">Orbweaver spider</name>
    <name type="synonym">Epeira ventricosa</name>
    <dbReference type="NCBI Taxonomy" id="182803"/>
    <lineage>
        <taxon>Eukaryota</taxon>
        <taxon>Metazoa</taxon>
        <taxon>Ecdysozoa</taxon>
        <taxon>Arthropoda</taxon>
        <taxon>Chelicerata</taxon>
        <taxon>Arachnida</taxon>
        <taxon>Araneae</taxon>
        <taxon>Araneomorphae</taxon>
        <taxon>Entelegynae</taxon>
        <taxon>Araneoidea</taxon>
        <taxon>Araneidae</taxon>
        <taxon>Araneus</taxon>
    </lineage>
</organism>
<dbReference type="AlphaFoldDB" id="A0A4Y2RM87"/>
<reference evidence="1 3" key="1">
    <citation type="journal article" date="2019" name="Sci. Rep.">
        <title>Orb-weaving spider Araneus ventricosus genome elucidates the spidroin gene catalogue.</title>
        <authorList>
            <person name="Kono N."/>
            <person name="Nakamura H."/>
            <person name="Ohtoshi R."/>
            <person name="Moran D.A.P."/>
            <person name="Shinohara A."/>
            <person name="Yoshida Y."/>
            <person name="Fujiwara M."/>
            <person name="Mori M."/>
            <person name="Tomita M."/>
            <person name="Arakawa K."/>
        </authorList>
    </citation>
    <scope>NUCLEOTIDE SEQUENCE [LARGE SCALE GENOMIC DNA]</scope>
</reference>
<gene>
    <name evidence="1" type="ORF">AVEN_56383_1</name>
    <name evidence="2" type="ORF">AVEN_70345_1</name>
</gene>
<dbReference type="EMBL" id="BGPR01145851">
    <property type="protein sequence ID" value="GBN76520.1"/>
    <property type="molecule type" value="Genomic_DNA"/>
</dbReference>
<sequence>MLFVSVNLQCKESGASCHGEFATSSLQVRRVKFAMT</sequence>
<protein>
    <submittedName>
        <fullName evidence="1">Uncharacterized protein</fullName>
    </submittedName>
</protein>
<dbReference type="Proteomes" id="UP000499080">
    <property type="component" value="Unassembled WGS sequence"/>
</dbReference>
<feature type="non-terminal residue" evidence="1">
    <location>
        <position position="36"/>
    </location>
</feature>
<comment type="caution">
    <text evidence="1">The sequence shown here is derived from an EMBL/GenBank/DDBJ whole genome shotgun (WGS) entry which is preliminary data.</text>
</comment>
<accession>A0A4Y2RM87</accession>
<evidence type="ECO:0000313" key="2">
    <source>
        <dbReference type="EMBL" id="GBN76661.1"/>
    </source>
</evidence>
<dbReference type="EMBL" id="BGPR01145931">
    <property type="protein sequence ID" value="GBN76661.1"/>
    <property type="molecule type" value="Genomic_DNA"/>
</dbReference>
<evidence type="ECO:0000313" key="1">
    <source>
        <dbReference type="EMBL" id="GBN76520.1"/>
    </source>
</evidence>
<keyword evidence="3" id="KW-1185">Reference proteome</keyword>
<name>A0A4Y2RM87_ARAVE</name>